<gene>
    <name evidence="3" type="ORF">AAH17_00425</name>
    <name evidence="4" type="ORF">AAH24_02485</name>
    <name evidence="2" type="ORF">BVH53_04725</name>
</gene>
<evidence type="ECO:0000313" key="5">
    <source>
        <dbReference type="Proteomes" id="UP000557842"/>
    </source>
</evidence>
<comment type="caution">
    <text evidence="4">The sequence shown here is derived from an EMBL/GenBank/DDBJ whole genome shotgun (WGS) entry which is preliminary data.</text>
</comment>
<name>A0A5L8V8G5_CAMFE</name>
<evidence type="ECO:0000313" key="3">
    <source>
        <dbReference type="EMBL" id="EAK0452129.1"/>
    </source>
</evidence>
<evidence type="ECO:0000313" key="4">
    <source>
        <dbReference type="EMBL" id="EAK0468240.1"/>
    </source>
</evidence>
<evidence type="ECO:0000313" key="2">
    <source>
        <dbReference type="EMBL" id="EAI5408001.1"/>
    </source>
</evidence>
<feature type="transmembrane region" description="Helical" evidence="1">
    <location>
        <begin position="6"/>
        <end position="24"/>
    </location>
</feature>
<sequence length="144" mass="16467">MGEQDIILIAIVVMIIAAILNSQINKLTKKIEKDELNPNLSYYDSFCNAIDEKISWLRELVTDGNINDSASKDTCLEMLSNFSKELVFLQTMNTNTKDKAVWEEKLFNFLSKIDDFVISNLKDAENVSQKIKDDLKAEFDKFSS</sequence>
<reference evidence="4 5" key="1">
    <citation type="submission" date="2018-05" db="EMBL/GenBank/DDBJ databases">
        <authorList>
            <consortium name="PulseNet: The National Subtyping Network for Foodborne Disease Surveillance"/>
            <person name="Tarr C.L."/>
            <person name="Trees E."/>
            <person name="Katz L.S."/>
            <person name="Carleton-Romer H.A."/>
            <person name="Stroika S."/>
            <person name="Kucerova Z."/>
            <person name="Roache K.F."/>
            <person name="Sabol A.L."/>
            <person name="Besser J."/>
            <person name="Gerner-Smidt P."/>
        </authorList>
    </citation>
    <scope>NUCLEOTIDE SEQUENCE</scope>
    <source>
        <strain evidence="3">2014D-0197</strain>
        <strain evidence="2 5">2016D-0221</strain>
        <strain evidence="4">D4313</strain>
    </source>
</reference>
<dbReference type="EMBL" id="AACCXK010000001">
    <property type="protein sequence ID" value="EAK0452129.1"/>
    <property type="molecule type" value="Genomic_DNA"/>
</dbReference>
<organism evidence="4">
    <name type="scientific">Campylobacter fetus</name>
    <dbReference type="NCBI Taxonomy" id="196"/>
    <lineage>
        <taxon>Bacteria</taxon>
        <taxon>Pseudomonadati</taxon>
        <taxon>Campylobacterota</taxon>
        <taxon>Epsilonproteobacteria</taxon>
        <taxon>Campylobacterales</taxon>
        <taxon>Campylobacteraceae</taxon>
        <taxon>Campylobacter</taxon>
    </lineage>
</organism>
<keyword evidence="1" id="KW-0812">Transmembrane</keyword>
<proteinExistence type="predicted"/>
<accession>A0A5L8V8G5</accession>
<dbReference type="AlphaFoldDB" id="A0A5L8V8G5"/>
<protein>
    <recommendedName>
        <fullName evidence="6">Thioester dehydrase family protein</fullName>
    </recommendedName>
</protein>
<evidence type="ECO:0000256" key="1">
    <source>
        <dbReference type="SAM" id="Phobius"/>
    </source>
</evidence>
<keyword evidence="1" id="KW-0472">Membrane</keyword>
<dbReference type="RefSeq" id="WP_065844041.1">
    <property type="nucleotide sequence ID" value="NZ_AABUZP020000005.1"/>
</dbReference>
<dbReference type="EMBL" id="AACCXM010000001">
    <property type="protein sequence ID" value="EAK0468240.1"/>
    <property type="molecule type" value="Genomic_DNA"/>
</dbReference>
<dbReference type="Proteomes" id="UP000557842">
    <property type="component" value="Unassembled WGS sequence"/>
</dbReference>
<keyword evidence="1" id="KW-1133">Transmembrane helix</keyword>
<dbReference type="EMBL" id="AABQDW010000006">
    <property type="protein sequence ID" value="EAI5408001.1"/>
    <property type="molecule type" value="Genomic_DNA"/>
</dbReference>
<evidence type="ECO:0008006" key="6">
    <source>
        <dbReference type="Google" id="ProtNLM"/>
    </source>
</evidence>